<evidence type="ECO:0000259" key="1">
    <source>
        <dbReference type="PROSITE" id="PS51746"/>
    </source>
</evidence>
<organism evidence="2 3">
    <name type="scientific">Candidatus Roizmanbacteria bacterium RIFCSPHIGHO2_02_FULL_37_24</name>
    <dbReference type="NCBI Taxonomy" id="1802037"/>
    <lineage>
        <taxon>Bacteria</taxon>
        <taxon>Candidatus Roizmaniibacteriota</taxon>
    </lineage>
</organism>
<comment type="caution">
    <text evidence="2">The sequence shown here is derived from an EMBL/GenBank/DDBJ whole genome shotgun (WGS) entry which is preliminary data.</text>
</comment>
<proteinExistence type="predicted"/>
<dbReference type="InterPro" id="IPR036457">
    <property type="entry name" value="PPM-type-like_dom_sf"/>
</dbReference>
<protein>
    <recommendedName>
        <fullName evidence="1">PPM-type phosphatase domain-containing protein</fullName>
    </recommendedName>
</protein>
<reference evidence="2 3" key="1">
    <citation type="journal article" date="2016" name="Nat. Commun.">
        <title>Thousands of microbial genomes shed light on interconnected biogeochemical processes in an aquifer system.</title>
        <authorList>
            <person name="Anantharaman K."/>
            <person name="Brown C.T."/>
            <person name="Hug L.A."/>
            <person name="Sharon I."/>
            <person name="Castelle C.J."/>
            <person name="Probst A.J."/>
            <person name="Thomas B.C."/>
            <person name="Singh A."/>
            <person name="Wilkins M.J."/>
            <person name="Karaoz U."/>
            <person name="Brodie E.L."/>
            <person name="Williams K.H."/>
            <person name="Hubbard S.S."/>
            <person name="Banfield J.F."/>
        </authorList>
    </citation>
    <scope>NUCLEOTIDE SEQUENCE [LARGE SCALE GENOMIC DNA]</scope>
</reference>
<dbReference type="Gene3D" id="3.60.40.10">
    <property type="entry name" value="PPM-type phosphatase domain"/>
    <property type="match status" value="1"/>
</dbReference>
<gene>
    <name evidence="2" type="ORF">A3C24_02435</name>
</gene>
<sequence length="474" mass="53627">MQDALLDHRPHLEVLEGGKPLEFHATTHAGEYRNVTGRANEDSYAVLPRTMILADGAGGIAGGGQASRSAVGEAQRYLSQTMNNSMRQEDALRVLREAMHLANQAAYGGATTLDLVHVWEGVVDGQRKKMLLGMTVGDSPVYIVRKDQNGKVLRLDKVSQDDSKFTPEQQRIFDNARRFEDLGTGAMAELYHRRNEITQALGMGPIDPHTIVQELGAFDQVLAVSDFYSDNFAIDEIREMLARYPDDPEKALNELHVIGNQRARNAHFRGKIDDATGIVLETRERKLGMKPHRAQEGAQRGARRPELRLIERLEAQRPSREVLEIIAQTESIDVDTINRLANDSSIRRWGIINSPEMLEQSLTQWEGASLQWFENQPLNIQRDLMEIFYLLGVTERNQELNKEVINWRKFRAEYIVVNGEFNAKVFVDAVNREPNIKNKHEALRNLAGVFGDGADLMFQRPEMVRPQSELRQAA</sequence>
<dbReference type="Pfam" id="PF13672">
    <property type="entry name" value="PP2C_2"/>
    <property type="match status" value="1"/>
</dbReference>
<dbReference type="EMBL" id="MFZM01000005">
    <property type="protein sequence ID" value="OGK24624.1"/>
    <property type="molecule type" value="Genomic_DNA"/>
</dbReference>
<evidence type="ECO:0000313" key="2">
    <source>
        <dbReference type="EMBL" id="OGK24624.1"/>
    </source>
</evidence>
<dbReference type="AlphaFoldDB" id="A0A1F7H118"/>
<dbReference type="SUPFAM" id="SSF81606">
    <property type="entry name" value="PP2C-like"/>
    <property type="match status" value="1"/>
</dbReference>
<feature type="domain" description="PPM-type phosphatase" evidence="1">
    <location>
        <begin position="26"/>
        <end position="282"/>
    </location>
</feature>
<dbReference type="Proteomes" id="UP000177159">
    <property type="component" value="Unassembled WGS sequence"/>
</dbReference>
<dbReference type="InterPro" id="IPR001932">
    <property type="entry name" value="PPM-type_phosphatase-like_dom"/>
</dbReference>
<evidence type="ECO:0000313" key="3">
    <source>
        <dbReference type="Proteomes" id="UP000177159"/>
    </source>
</evidence>
<accession>A0A1F7H118</accession>
<dbReference type="SMART" id="SM00332">
    <property type="entry name" value="PP2Cc"/>
    <property type="match status" value="1"/>
</dbReference>
<name>A0A1F7H118_9BACT</name>
<dbReference type="PROSITE" id="PS51746">
    <property type="entry name" value="PPM_2"/>
    <property type="match status" value="1"/>
</dbReference>